<feature type="region of interest" description="Disordered" evidence="2">
    <location>
        <begin position="140"/>
        <end position="167"/>
    </location>
</feature>
<organism evidence="4 5">
    <name type="scientific">Prorocentrum cordatum</name>
    <dbReference type="NCBI Taxonomy" id="2364126"/>
    <lineage>
        <taxon>Eukaryota</taxon>
        <taxon>Sar</taxon>
        <taxon>Alveolata</taxon>
        <taxon>Dinophyceae</taxon>
        <taxon>Prorocentrales</taxon>
        <taxon>Prorocentraceae</taxon>
        <taxon>Prorocentrum</taxon>
    </lineage>
</organism>
<comment type="caution">
    <text evidence="4">The sequence shown here is derived from an EMBL/GenBank/DDBJ whole genome shotgun (WGS) entry which is preliminary data.</text>
</comment>
<feature type="non-terminal residue" evidence="4">
    <location>
        <position position="236"/>
    </location>
</feature>
<dbReference type="InterPro" id="IPR018247">
    <property type="entry name" value="EF_Hand_1_Ca_BS"/>
</dbReference>
<dbReference type="CDD" id="cd00051">
    <property type="entry name" value="EFh"/>
    <property type="match status" value="1"/>
</dbReference>
<dbReference type="EMBL" id="CAUYUJ010021413">
    <property type="protein sequence ID" value="CAK0904547.1"/>
    <property type="molecule type" value="Genomic_DNA"/>
</dbReference>
<evidence type="ECO:0000256" key="1">
    <source>
        <dbReference type="ARBA" id="ARBA00022837"/>
    </source>
</evidence>
<name>A0ABN9XWX0_9DINO</name>
<evidence type="ECO:0000256" key="2">
    <source>
        <dbReference type="SAM" id="MobiDB-lite"/>
    </source>
</evidence>
<evidence type="ECO:0000313" key="4">
    <source>
        <dbReference type="EMBL" id="CAK0904547.1"/>
    </source>
</evidence>
<dbReference type="Proteomes" id="UP001189429">
    <property type="component" value="Unassembled WGS sequence"/>
</dbReference>
<feature type="domain" description="EF-hand" evidence="3">
    <location>
        <begin position="18"/>
        <end position="53"/>
    </location>
</feature>
<dbReference type="PROSITE" id="PS50222">
    <property type="entry name" value="EF_HAND_2"/>
    <property type="match status" value="2"/>
</dbReference>
<feature type="domain" description="EF-hand" evidence="3">
    <location>
        <begin position="62"/>
        <end position="97"/>
    </location>
</feature>
<reference evidence="4" key="1">
    <citation type="submission" date="2023-10" db="EMBL/GenBank/DDBJ databases">
        <authorList>
            <person name="Chen Y."/>
            <person name="Shah S."/>
            <person name="Dougan E. K."/>
            <person name="Thang M."/>
            <person name="Chan C."/>
        </authorList>
    </citation>
    <scope>NUCLEOTIDE SEQUENCE [LARGE SCALE GENOMIC DNA]</scope>
</reference>
<dbReference type="InterPro" id="IPR011992">
    <property type="entry name" value="EF-hand-dom_pair"/>
</dbReference>
<dbReference type="SUPFAM" id="SSF47473">
    <property type="entry name" value="EF-hand"/>
    <property type="match status" value="1"/>
</dbReference>
<keyword evidence="5" id="KW-1185">Reference proteome</keyword>
<dbReference type="InterPro" id="IPR002048">
    <property type="entry name" value="EF_hand_dom"/>
</dbReference>
<dbReference type="Gene3D" id="1.10.238.10">
    <property type="entry name" value="EF-hand"/>
    <property type="match status" value="1"/>
</dbReference>
<gene>
    <name evidence="4" type="ORF">PCOR1329_LOCUS80521</name>
</gene>
<sequence length="236" mass="25946">MEVDRKQRARKAMDEKVNTAQSLRRLMSQIDSDHDGHITWDELTYAHTNSEEFRDLLIALDIEVEDLCEMFSAMDSDGSGTLGHSEFCDFVWKALSADVRLELLSVRVGPLAWLQKHQRQLATRQEEMQRCLGEIRAQLGVEPGDPATPGAGQRAGGGTAARRPEPPGLEWAAADRQAPPEQLRRALAEQLREAQAEQLRELRGVVEGALAESRQRLLEALGRCPAGSAAPGAAGC</sequence>
<proteinExistence type="predicted"/>
<protein>
    <recommendedName>
        <fullName evidence="3">EF-hand domain-containing protein</fullName>
    </recommendedName>
</protein>
<evidence type="ECO:0000259" key="3">
    <source>
        <dbReference type="PROSITE" id="PS50222"/>
    </source>
</evidence>
<dbReference type="Pfam" id="PF13499">
    <property type="entry name" value="EF-hand_7"/>
    <property type="match status" value="1"/>
</dbReference>
<accession>A0ABN9XWX0</accession>
<keyword evidence="1" id="KW-0106">Calcium</keyword>
<evidence type="ECO:0000313" key="5">
    <source>
        <dbReference type="Proteomes" id="UP001189429"/>
    </source>
</evidence>
<dbReference type="PROSITE" id="PS00018">
    <property type="entry name" value="EF_HAND_1"/>
    <property type="match status" value="2"/>
</dbReference>